<keyword evidence="2" id="KW-0472">Membrane</keyword>
<gene>
    <name evidence="3" type="ORF">ILUMI_11909</name>
</gene>
<dbReference type="GO" id="GO:0043565">
    <property type="term" value="F:sequence-specific DNA binding"/>
    <property type="evidence" value="ECO:0007669"/>
    <property type="project" value="TreeGrafter"/>
</dbReference>
<dbReference type="Proteomes" id="UP000801492">
    <property type="component" value="Unassembled WGS sequence"/>
</dbReference>
<dbReference type="PANTHER" id="PTHR47055:SF3">
    <property type="entry name" value="PHORBOL-ESTER_DAG-TYPE DOMAIN-CONTAINING PROTEIN"/>
    <property type="match status" value="1"/>
</dbReference>
<organism evidence="3 4">
    <name type="scientific">Ignelater luminosus</name>
    <name type="common">Cucubano</name>
    <name type="synonym">Pyrophorus luminosus</name>
    <dbReference type="NCBI Taxonomy" id="2038154"/>
    <lineage>
        <taxon>Eukaryota</taxon>
        <taxon>Metazoa</taxon>
        <taxon>Ecdysozoa</taxon>
        <taxon>Arthropoda</taxon>
        <taxon>Hexapoda</taxon>
        <taxon>Insecta</taxon>
        <taxon>Pterygota</taxon>
        <taxon>Neoptera</taxon>
        <taxon>Endopterygota</taxon>
        <taxon>Coleoptera</taxon>
        <taxon>Polyphaga</taxon>
        <taxon>Elateriformia</taxon>
        <taxon>Elateroidea</taxon>
        <taxon>Elateridae</taxon>
        <taxon>Agrypninae</taxon>
        <taxon>Pyrophorini</taxon>
        <taxon>Ignelater</taxon>
    </lineage>
</organism>
<evidence type="ECO:0000313" key="3">
    <source>
        <dbReference type="EMBL" id="KAF2894260.1"/>
    </source>
</evidence>
<accession>A0A8K0CV81</accession>
<keyword evidence="2" id="KW-1133">Transmembrane helix</keyword>
<evidence type="ECO:0000256" key="1">
    <source>
        <dbReference type="SAM" id="MobiDB-lite"/>
    </source>
</evidence>
<name>A0A8K0CV81_IGNLU</name>
<feature type="region of interest" description="Disordered" evidence="1">
    <location>
        <begin position="1"/>
        <end position="28"/>
    </location>
</feature>
<dbReference type="InterPro" id="IPR052638">
    <property type="entry name" value="PiggyBac_TE-derived"/>
</dbReference>
<proteinExistence type="predicted"/>
<protein>
    <submittedName>
        <fullName evidence="3">Uncharacterized protein</fullName>
    </submittedName>
</protein>
<feature type="transmembrane region" description="Helical" evidence="2">
    <location>
        <begin position="138"/>
        <end position="158"/>
    </location>
</feature>
<dbReference type="PANTHER" id="PTHR47055">
    <property type="entry name" value="DDE_TNP_1_7 DOMAIN-CONTAINING PROTEIN"/>
    <property type="match status" value="1"/>
</dbReference>
<dbReference type="EMBL" id="VTPC01007181">
    <property type="protein sequence ID" value="KAF2894260.1"/>
    <property type="molecule type" value="Genomic_DNA"/>
</dbReference>
<comment type="caution">
    <text evidence="3">The sequence shown here is derived from an EMBL/GenBank/DDBJ whole genome shotgun (WGS) entry which is preliminary data.</text>
</comment>
<sequence length="172" mass="19916">MEDDVIEADTITLMPPNNEGSDKKDDVSRDKSDCIMSYIHLCDNAKLDQNDKFAKLRPLFDLLKKNFLKHAFAEEYHIMGGNGSLLRICYSLLSNRLIKVEEHGIRRRNFNRVFKKPKCYSQGANFDSVGIMDAYPAVLLWIYGIVLALIIFQAEKILQKITVRKRKNKNIY</sequence>
<evidence type="ECO:0000256" key="2">
    <source>
        <dbReference type="SAM" id="Phobius"/>
    </source>
</evidence>
<reference evidence="3" key="1">
    <citation type="submission" date="2019-08" db="EMBL/GenBank/DDBJ databases">
        <title>The genome of the North American firefly Photinus pyralis.</title>
        <authorList>
            <consortium name="Photinus pyralis genome working group"/>
            <person name="Fallon T.R."/>
            <person name="Sander Lower S.E."/>
            <person name="Weng J.-K."/>
        </authorList>
    </citation>
    <scope>NUCLEOTIDE SEQUENCE</scope>
    <source>
        <strain evidence="3">TRF0915ILg1</strain>
        <tissue evidence="3">Whole body</tissue>
    </source>
</reference>
<keyword evidence="4" id="KW-1185">Reference proteome</keyword>
<evidence type="ECO:0000313" key="4">
    <source>
        <dbReference type="Proteomes" id="UP000801492"/>
    </source>
</evidence>
<dbReference type="OrthoDB" id="10057240at2759"/>
<keyword evidence="2" id="KW-0812">Transmembrane</keyword>
<dbReference type="AlphaFoldDB" id="A0A8K0CV81"/>